<reference evidence="1" key="1">
    <citation type="journal article" date="2014" name="Front. Microbiol.">
        <title>High frequency of phylogenetically diverse reductive dehalogenase-homologous genes in deep subseafloor sedimentary metagenomes.</title>
        <authorList>
            <person name="Kawai M."/>
            <person name="Futagami T."/>
            <person name="Toyoda A."/>
            <person name="Takaki Y."/>
            <person name="Nishi S."/>
            <person name="Hori S."/>
            <person name="Arai W."/>
            <person name="Tsubouchi T."/>
            <person name="Morono Y."/>
            <person name="Uchiyama I."/>
            <person name="Ito T."/>
            <person name="Fujiyama A."/>
            <person name="Inagaki F."/>
            <person name="Takami H."/>
        </authorList>
    </citation>
    <scope>NUCLEOTIDE SEQUENCE</scope>
    <source>
        <strain evidence="1">Expedition CK06-06</strain>
    </source>
</reference>
<dbReference type="AlphaFoldDB" id="X1G8P8"/>
<organism evidence="1">
    <name type="scientific">marine sediment metagenome</name>
    <dbReference type="NCBI Taxonomy" id="412755"/>
    <lineage>
        <taxon>unclassified sequences</taxon>
        <taxon>metagenomes</taxon>
        <taxon>ecological metagenomes</taxon>
    </lineage>
</organism>
<name>X1G8P8_9ZZZZ</name>
<dbReference type="EMBL" id="BARU01008186">
    <property type="protein sequence ID" value="GAH37939.1"/>
    <property type="molecule type" value="Genomic_DNA"/>
</dbReference>
<sequence>MRHGSRSLEMNPKRFVQVVDLVHTASQFPFKPKEQVK</sequence>
<proteinExistence type="predicted"/>
<evidence type="ECO:0000313" key="1">
    <source>
        <dbReference type="EMBL" id="GAH37939.1"/>
    </source>
</evidence>
<gene>
    <name evidence="1" type="ORF">S03H2_16061</name>
</gene>
<protein>
    <submittedName>
        <fullName evidence="1">Uncharacterized protein</fullName>
    </submittedName>
</protein>
<comment type="caution">
    <text evidence="1">The sequence shown here is derived from an EMBL/GenBank/DDBJ whole genome shotgun (WGS) entry which is preliminary data.</text>
</comment>
<feature type="non-terminal residue" evidence="1">
    <location>
        <position position="37"/>
    </location>
</feature>
<accession>X1G8P8</accession>